<dbReference type="RefSeq" id="WP_326506278.1">
    <property type="nucleotide sequence ID" value="NZ_JAWIIV010000007.1"/>
</dbReference>
<comment type="caution">
    <text evidence="2">The sequence shown here is derived from an EMBL/GenBank/DDBJ whole genome shotgun (WGS) entry which is preliminary data.</text>
</comment>
<organism evidence="2 3">
    <name type="scientific">Noviherbaspirillum album</name>
    <dbReference type="NCBI Taxonomy" id="3080276"/>
    <lineage>
        <taxon>Bacteria</taxon>
        <taxon>Pseudomonadati</taxon>
        <taxon>Pseudomonadota</taxon>
        <taxon>Betaproteobacteria</taxon>
        <taxon>Burkholderiales</taxon>
        <taxon>Oxalobacteraceae</taxon>
        <taxon>Noviherbaspirillum</taxon>
    </lineage>
</organism>
<feature type="region of interest" description="Disordered" evidence="1">
    <location>
        <begin position="1"/>
        <end position="40"/>
    </location>
</feature>
<gene>
    <name evidence="2" type="ORF">RY831_10400</name>
</gene>
<protein>
    <submittedName>
        <fullName evidence="2">Uncharacterized protein</fullName>
    </submittedName>
</protein>
<accession>A0ABU6J8E7</accession>
<evidence type="ECO:0000256" key="1">
    <source>
        <dbReference type="SAM" id="MobiDB-lite"/>
    </source>
</evidence>
<name>A0ABU6J8E7_9BURK</name>
<dbReference type="Proteomes" id="UP001352263">
    <property type="component" value="Unassembled WGS sequence"/>
</dbReference>
<reference evidence="2 3" key="1">
    <citation type="submission" date="2023-10" db="EMBL/GenBank/DDBJ databases">
        <title>Noviherbaspirillum sp. CPCC 100848 genome assembly.</title>
        <authorList>
            <person name="Li X.Y."/>
            <person name="Fang X.M."/>
        </authorList>
    </citation>
    <scope>NUCLEOTIDE SEQUENCE [LARGE SCALE GENOMIC DNA]</scope>
    <source>
        <strain evidence="2 3">CPCC 100848</strain>
    </source>
</reference>
<feature type="compositionally biased region" description="Polar residues" evidence="1">
    <location>
        <begin position="7"/>
        <end position="27"/>
    </location>
</feature>
<sequence length="120" mass="12971">MRVGSDTPVNPTGFAATNVNLGTNDNPESLKKTLQDPNASMPDTMAALAKLYQMDGMKVANGTASDEEKDRHKLNDALRSGRLSDSERDQFASQLGMSADRMVEVQKQFGYKMGENGSGI</sequence>
<dbReference type="EMBL" id="JAWIIV010000007">
    <property type="protein sequence ID" value="MEC4719562.1"/>
    <property type="molecule type" value="Genomic_DNA"/>
</dbReference>
<evidence type="ECO:0000313" key="3">
    <source>
        <dbReference type="Proteomes" id="UP001352263"/>
    </source>
</evidence>
<proteinExistence type="predicted"/>
<evidence type="ECO:0000313" key="2">
    <source>
        <dbReference type="EMBL" id="MEC4719562.1"/>
    </source>
</evidence>
<keyword evidence="3" id="KW-1185">Reference proteome</keyword>